<dbReference type="Proteomes" id="UP001596023">
    <property type="component" value="Unassembled WGS sequence"/>
</dbReference>
<evidence type="ECO:0000259" key="1">
    <source>
        <dbReference type="Pfam" id="PF14065"/>
    </source>
</evidence>
<feature type="domain" description="Pvc16 N-terminal" evidence="1">
    <location>
        <begin position="21"/>
        <end position="174"/>
    </location>
</feature>
<dbReference type="EMBL" id="JBHSGN010000063">
    <property type="protein sequence ID" value="MFC4673808.1"/>
    <property type="molecule type" value="Genomic_DNA"/>
</dbReference>
<gene>
    <name evidence="2" type="ORF">ACFO6W_08905</name>
</gene>
<reference evidence="3" key="1">
    <citation type="journal article" date="2019" name="Int. J. Syst. Evol. Microbiol.">
        <title>The Global Catalogue of Microorganisms (GCM) 10K type strain sequencing project: providing services to taxonomists for standard genome sequencing and annotation.</title>
        <authorList>
            <consortium name="The Broad Institute Genomics Platform"/>
            <consortium name="The Broad Institute Genome Sequencing Center for Infectious Disease"/>
            <person name="Wu L."/>
            <person name="Ma J."/>
        </authorList>
    </citation>
    <scope>NUCLEOTIDE SEQUENCE [LARGE SCALE GENOMIC DNA]</scope>
    <source>
        <strain evidence="3">CCUG 66188</strain>
    </source>
</reference>
<sequence>MIARTLSALSFFSSDYLRRTFNVDEDIVCLQPLFNLSRSSPDNKIHLSLVNVERETAGGIQFNKTSISGSYAQKGAPSWMLNLYIMFAAVFSEKQYEESLQLLSALFAFLQTNSKFTIPQSNITFNMEPVNLSFNELSNLWSINGSNYFPSVLCKVRVLDIDSEEIKQLQRVVSQKEVNT</sequence>
<evidence type="ECO:0000313" key="3">
    <source>
        <dbReference type="Proteomes" id="UP001596023"/>
    </source>
</evidence>
<protein>
    <submittedName>
        <fullName evidence="2">DUF4255 domain-containing protein</fullName>
    </submittedName>
</protein>
<keyword evidence="3" id="KW-1185">Reference proteome</keyword>
<organism evidence="2 3">
    <name type="scientific">Dysgonomonas termitidis</name>
    <dbReference type="NCBI Taxonomy" id="1516126"/>
    <lineage>
        <taxon>Bacteria</taxon>
        <taxon>Pseudomonadati</taxon>
        <taxon>Bacteroidota</taxon>
        <taxon>Bacteroidia</taxon>
        <taxon>Bacteroidales</taxon>
        <taxon>Dysgonomonadaceae</taxon>
        <taxon>Dysgonomonas</taxon>
    </lineage>
</organism>
<comment type="caution">
    <text evidence="2">The sequence shown here is derived from an EMBL/GenBank/DDBJ whole genome shotgun (WGS) entry which is preliminary data.</text>
</comment>
<proteinExistence type="predicted"/>
<dbReference type="InterPro" id="IPR025351">
    <property type="entry name" value="Pvc16_N"/>
</dbReference>
<dbReference type="RefSeq" id="WP_379995459.1">
    <property type="nucleotide sequence ID" value="NZ_JBHSGN010000063.1"/>
</dbReference>
<name>A0ABV9KUZ3_9BACT</name>
<dbReference type="Pfam" id="PF14065">
    <property type="entry name" value="Pvc16_N"/>
    <property type="match status" value="1"/>
</dbReference>
<accession>A0ABV9KUZ3</accession>
<evidence type="ECO:0000313" key="2">
    <source>
        <dbReference type="EMBL" id="MFC4673808.1"/>
    </source>
</evidence>